<proteinExistence type="inferred from homology"/>
<dbReference type="Pfam" id="PF01494">
    <property type="entry name" value="FAD_binding_3"/>
    <property type="match status" value="1"/>
</dbReference>
<evidence type="ECO:0000256" key="2">
    <source>
        <dbReference type="ARBA" id="ARBA00004749"/>
    </source>
</evidence>
<dbReference type="Gene3D" id="3.50.50.60">
    <property type="entry name" value="FAD/NAD(P)-binding domain"/>
    <property type="match status" value="2"/>
</dbReference>
<keyword evidence="7" id="KW-0503">Monooxygenase</keyword>
<accession>A0ABV1SHW3</accession>
<dbReference type="NCBIfam" id="TIGR01988">
    <property type="entry name" value="Ubi-OHases"/>
    <property type="match status" value="1"/>
</dbReference>
<dbReference type="SUPFAM" id="SSF51905">
    <property type="entry name" value="FAD/NAD(P)-binding domain"/>
    <property type="match status" value="1"/>
</dbReference>
<dbReference type="PRINTS" id="PR00420">
    <property type="entry name" value="RNGMNOXGNASE"/>
</dbReference>
<dbReference type="InterPro" id="IPR051205">
    <property type="entry name" value="UbiH/COQ6_monooxygenase"/>
</dbReference>
<comment type="similarity">
    <text evidence="3">Belongs to the UbiH/COQ6 family.</text>
</comment>
<evidence type="ECO:0000256" key="7">
    <source>
        <dbReference type="ARBA" id="ARBA00023033"/>
    </source>
</evidence>
<dbReference type="InterPro" id="IPR010971">
    <property type="entry name" value="UbiH/COQ6"/>
</dbReference>
<evidence type="ECO:0000313" key="10">
    <source>
        <dbReference type="Proteomes" id="UP001438953"/>
    </source>
</evidence>
<evidence type="ECO:0000256" key="4">
    <source>
        <dbReference type="ARBA" id="ARBA00022630"/>
    </source>
</evidence>
<comment type="caution">
    <text evidence="9">The sequence shown here is derived from an EMBL/GenBank/DDBJ whole genome shotgun (WGS) entry which is preliminary data.</text>
</comment>
<protein>
    <submittedName>
        <fullName evidence="9">UbiH/UbiF family hydroxylase</fullName>
    </submittedName>
</protein>
<keyword evidence="5" id="KW-0274">FAD</keyword>
<keyword evidence="10" id="KW-1185">Reference proteome</keyword>
<name>A0ABV1SHW3_9RHOB</name>
<dbReference type="PANTHER" id="PTHR43876:SF7">
    <property type="entry name" value="UBIQUINONE BIOSYNTHESIS MONOOXYGENASE COQ6, MITOCHONDRIAL"/>
    <property type="match status" value="1"/>
</dbReference>
<dbReference type="InterPro" id="IPR002938">
    <property type="entry name" value="FAD-bd"/>
</dbReference>
<organism evidence="9 10">
    <name type="scientific">Thioclava kandeliae</name>
    <dbReference type="NCBI Taxonomy" id="3070818"/>
    <lineage>
        <taxon>Bacteria</taxon>
        <taxon>Pseudomonadati</taxon>
        <taxon>Pseudomonadota</taxon>
        <taxon>Alphaproteobacteria</taxon>
        <taxon>Rhodobacterales</taxon>
        <taxon>Paracoccaceae</taxon>
        <taxon>Thioclava</taxon>
    </lineage>
</organism>
<dbReference type="InterPro" id="IPR036188">
    <property type="entry name" value="FAD/NAD-bd_sf"/>
</dbReference>
<feature type="domain" description="FAD-binding" evidence="8">
    <location>
        <begin position="8"/>
        <end position="350"/>
    </location>
</feature>
<comment type="pathway">
    <text evidence="2">Cofactor biosynthesis; ubiquinone biosynthesis.</text>
</comment>
<keyword evidence="6" id="KW-0560">Oxidoreductase</keyword>
<evidence type="ECO:0000256" key="6">
    <source>
        <dbReference type="ARBA" id="ARBA00023002"/>
    </source>
</evidence>
<evidence type="ECO:0000256" key="1">
    <source>
        <dbReference type="ARBA" id="ARBA00001974"/>
    </source>
</evidence>
<dbReference type="NCBIfam" id="NF005691">
    <property type="entry name" value="PRK07494.1"/>
    <property type="match status" value="1"/>
</dbReference>
<evidence type="ECO:0000256" key="5">
    <source>
        <dbReference type="ARBA" id="ARBA00022827"/>
    </source>
</evidence>
<dbReference type="EMBL" id="JAYWLC010000007">
    <property type="protein sequence ID" value="MER5172221.1"/>
    <property type="molecule type" value="Genomic_DNA"/>
</dbReference>
<keyword evidence="4" id="KW-0285">Flavoprotein</keyword>
<dbReference type="PANTHER" id="PTHR43876">
    <property type="entry name" value="UBIQUINONE BIOSYNTHESIS MONOOXYGENASE COQ6, MITOCHONDRIAL"/>
    <property type="match status" value="1"/>
</dbReference>
<dbReference type="RefSeq" id="WP_350936954.1">
    <property type="nucleotide sequence ID" value="NZ_JAYWLC010000007.1"/>
</dbReference>
<comment type="cofactor">
    <cofactor evidence="1">
        <name>FAD</name>
        <dbReference type="ChEBI" id="CHEBI:57692"/>
    </cofactor>
</comment>
<evidence type="ECO:0000256" key="3">
    <source>
        <dbReference type="ARBA" id="ARBA00005349"/>
    </source>
</evidence>
<gene>
    <name evidence="9" type="ORF">VSX56_10570</name>
</gene>
<sequence>MTAEPTQTDILISGGGVAGLTAACAFGSAGLHVICVDPAPPVTDGAAAGADMRSTAFLQPAVEVLEEAGLWARLAPHAAALQIMRIVDAGGDTPVARLTRDFDAADISDQPFGWNLPNWLLRREMVARLDELPNVDFRAGVATTGLVTRRNEARVTLSDGTHVQAKLVIGADGRDSFIRQAAGIPAKIHRYGQKALAFAVTHPIPHENVSTEVHRSGGPFTLVPLPDRDGQHCSAIVWMERGAEADRLATLEKDAFEAEMFERSTGILGPLTLVTRRAVWPMRMQHAERLAGERVALIAEAAHVMPPIGAQGLNMSLADIRCLLDLCRKYEADLGSTEMLTAYHRARWPEIRARIAGIDLLNRASMLAPRPLRDLRAGALGAIYGLKPVRRLMMRAGLGLK</sequence>
<evidence type="ECO:0000259" key="8">
    <source>
        <dbReference type="Pfam" id="PF01494"/>
    </source>
</evidence>
<dbReference type="Proteomes" id="UP001438953">
    <property type="component" value="Unassembled WGS sequence"/>
</dbReference>
<evidence type="ECO:0000313" key="9">
    <source>
        <dbReference type="EMBL" id="MER5172221.1"/>
    </source>
</evidence>
<reference evidence="9 10" key="1">
    <citation type="submission" date="2024-06" db="EMBL/GenBank/DDBJ databases">
        <title>Thioclava kandeliae sp. nov. from a rhizosphere soil sample of Kandelia candel in a mangrove.</title>
        <authorList>
            <person name="Mu T."/>
        </authorList>
    </citation>
    <scope>NUCLEOTIDE SEQUENCE [LARGE SCALE GENOMIC DNA]</scope>
    <source>
        <strain evidence="9 10">CPCC 100088</strain>
    </source>
</reference>